<keyword evidence="2" id="KW-1003">Cell membrane</keyword>
<dbReference type="KEGG" id="lpv:HYN51_08250"/>
<evidence type="ECO:0000259" key="9">
    <source>
        <dbReference type="Pfam" id="PF13515"/>
    </source>
</evidence>
<keyword evidence="3 7" id="KW-0812">Transmembrane</keyword>
<accession>A0A2Y9TXX9</accession>
<feature type="transmembrane region" description="Helical" evidence="7">
    <location>
        <begin position="486"/>
        <end position="504"/>
    </location>
</feature>
<keyword evidence="4 7" id="KW-1133">Transmembrane helix</keyword>
<dbReference type="PANTHER" id="PTHR30509">
    <property type="entry name" value="P-HYDROXYBENZOIC ACID EFFLUX PUMP SUBUNIT-RELATED"/>
    <property type="match status" value="1"/>
</dbReference>
<gene>
    <name evidence="10" type="ORF">HYN51_08250</name>
</gene>
<dbReference type="InterPro" id="IPR010020">
    <property type="entry name" value="Integral_membrane_YCCS_YHJK"/>
</dbReference>
<evidence type="ECO:0000256" key="5">
    <source>
        <dbReference type="ARBA" id="ARBA00023136"/>
    </source>
</evidence>
<evidence type="ECO:0000313" key="10">
    <source>
        <dbReference type="EMBL" id="AWH88546.1"/>
    </source>
</evidence>
<evidence type="ECO:0000256" key="7">
    <source>
        <dbReference type="SAM" id="Phobius"/>
    </source>
</evidence>
<dbReference type="OrthoDB" id="8670769at2"/>
<dbReference type="AlphaFoldDB" id="A0A2Y9TXX9"/>
<evidence type="ECO:0000256" key="3">
    <source>
        <dbReference type="ARBA" id="ARBA00022692"/>
    </source>
</evidence>
<protein>
    <submittedName>
        <fullName evidence="10">Uncharacterized protein</fullName>
    </submittedName>
</protein>
<dbReference type="NCBIfam" id="TIGR01667">
    <property type="entry name" value="YCCS_YHFK"/>
    <property type="match status" value="1"/>
</dbReference>
<feature type="transmembrane region" description="Helical" evidence="7">
    <location>
        <begin position="59"/>
        <end position="77"/>
    </location>
</feature>
<evidence type="ECO:0000256" key="2">
    <source>
        <dbReference type="ARBA" id="ARBA00022475"/>
    </source>
</evidence>
<feature type="transmembrane region" description="Helical" evidence="7">
    <location>
        <begin position="131"/>
        <end position="153"/>
    </location>
</feature>
<evidence type="ECO:0000256" key="4">
    <source>
        <dbReference type="ARBA" id="ARBA00022989"/>
    </source>
</evidence>
<dbReference type="PANTHER" id="PTHR30509:SF23">
    <property type="entry name" value="INNER MEMBRANE PROTEIN"/>
    <property type="match status" value="1"/>
</dbReference>
<reference evidence="10 11" key="1">
    <citation type="journal article" date="2019" name="Int. J. Syst. Evol. Microbiol.">
        <title>Limnobaculum parvum gen. nov., sp. nov., isolated from a freshwater lake.</title>
        <authorList>
            <person name="Baek C."/>
            <person name="Shin S.K."/>
            <person name="Yi H."/>
        </authorList>
    </citation>
    <scope>NUCLEOTIDE SEQUENCE [LARGE SCALE GENOMIC DNA]</scope>
    <source>
        <strain evidence="10 11">HYN0051</strain>
    </source>
</reference>
<dbReference type="InterPro" id="IPR032692">
    <property type="entry name" value="YccS_N"/>
</dbReference>
<dbReference type="Proteomes" id="UP000244908">
    <property type="component" value="Chromosome"/>
</dbReference>
<dbReference type="GO" id="GO:0005886">
    <property type="term" value="C:plasma membrane"/>
    <property type="evidence" value="ECO:0007669"/>
    <property type="project" value="UniProtKB-SubCell"/>
</dbReference>
<dbReference type="EMBL" id="CP029185">
    <property type="protein sequence ID" value="AWH88546.1"/>
    <property type="molecule type" value="Genomic_DNA"/>
</dbReference>
<comment type="subcellular location">
    <subcellularLocation>
        <location evidence="1">Cell membrane</location>
        <topology evidence="1">Multi-pass membrane protein</topology>
    </subcellularLocation>
</comment>
<feature type="transmembrane region" description="Helical" evidence="7">
    <location>
        <begin position="457"/>
        <end position="474"/>
    </location>
</feature>
<evidence type="ECO:0000259" key="8">
    <source>
        <dbReference type="Pfam" id="PF12805"/>
    </source>
</evidence>
<feature type="transmembrane region" description="Helical" evidence="7">
    <location>
        <begin position="366"/>
        <end position="383"/>
    </location>
</feature>
<feature type="domain" description="Integral membrane bound transporter" evidence="9">
    <location>
        <begin position="378"/>
        <end position="498"/>
    </location>
</feature>
<proteinExistence type="inferred from homology"/>
<organism evidence="10 11">
    <name type="scientific">Limnobaculum parvum</name>
    <dbReference type="NCBI Taxonomy" id="2172103"/>
    <lineage>
        <taxon>Bacteria</taxon>
        <taxon>Pseudomonadati</taxon>
        <taxon>Pseudomonadota</taxon>
        <taxon>Gammaproteobacteria</taxon>
        <taxon>Enterobacterales</taxon>
        <taxon>Budviciaceae</taxon>
        <taxon>Limnobaculum</taxon>
    </lineage>
</organism>
<dbReference type="Pfam" id="PF13515">
    <property type="entry name" value="FUSC_2"/>
    <property type="match status" value="1"/>
</dbReference>
<comment type="similarity">
    <text evidence="6">Belongs to the YccS/YhfK family.</text>
</comment>
<evidence type="ECO:0000256" key="6">
    <source>
        <dbReference type="ARBA" id="ARBA00043993"/>
    </source>
</evidence>
<dbReference type="InterPro" id="IPR049453">
    <property type="entry name" value="Memb_transporter_dom"/>
</dbReference>
<evidence type="ECO:0000256" key="1">
    <source>
        <dbReference type="ARBA" id="ARBA00004651"/>
    </source>
</evidence>
<name>A0A2Y9TXX9_9GAMM</name>
<feature type="domain" description="Integral membrane protein YccS N-terminal" evidence="8">
    <location>
        <begin position="63"/>
        <end position="330"/>
    </location>
</feature>
<keyword evidence="11" id="KW-1185">Reference proteome</keyword>
<feature type="transmembrane region" description="Helical" evidence="7">
    <location>
        <begin position="436"/>
        <end position="452"/>
    </location>
</feature>
<sequence>MWRRVIYHPEVNYALRQTLVLCLPVFLFWLLGDLPTGFLLSLVPACCSIGGLDTPHKHFFKRLAIGATLFVISSVLLQFLLLWSVPLPLCMLILTLLFGVTAEISPLYGRLMPAALVTAIFTLGMAGNLPIWRVALLFVIGTVWYGLFIRLWFRLWQEQPMRESLSLLYRQLAYYMDEKYSLLTQHTDPEKALPPLLLRQQQVMDTIALVYQQIYMITNLKHPRHRRLIQAFQVALDLQEHITVSLHQPGEVQKLVEQSQAEAVIRHNAKTISHRLQILADDILYHRRPVPFNMNSDLSALEKIAHHHPNNPVGAFCYYHFSRIAHLLSRQKPLYNRTLMPIQSHLPFLLALKNYCSLKSVALKNAARIGITLAAGAGIGLTLNLPKPYWILMTIMVVSQNGYSATRIRIQHRSLGTMIGILAGGAILHLYYSQNLMLVLMLVLTFCSYLIVRKNYGIAVIGFTITALYTLQIISNSGMNYLLPRMIDTVIGCILAFASSLWLWPQWQSATLRRNAHSALETYQQHLRQIFNMTNDVAELAYTRMKVNQAHNTLFTALNQAMQEPGFNTRYLADMRLWVTHSQFLVEHLNAMTTIARDQYVLVPTLAQEYLNACEILIQTCQQRLEYDGPSGDNSILPIVESEDNDELSETSMEKHIERILAHLTTMHTISSLAWQQRPHHGMWLKRKLREEGEAD</sequence>
<evidence type="ECO:0000313" key="11">
    <source>
        <dbReference type="Proteomes" id="UP000244908"/>
    </source>
</evidence>
<keyword evidence="5 7" id="KW-0472">Membrane</keyword>
<dbReference type="Pfam" id="PF12805">
    <property type="entry name" value="FUSC-like"/>
    <property type="match status" value="1"/>
</dbReference>
<dbReference type="RefSeq" id="WP_108900604.1">
    <property type="nucleotide sequence ID" value="NZ_CP029185.2"/>
</dbReference>